<protein>
    <submittedName>
        <fullName evidence="8">LLM class flavin-dependent oxidoreductase</fullName>
    </submittedName>
</protein>
<dbReference type="InterPro" id="IPR011251">
    <property type="entry name" value="Luciferase-like_dom"/>
</dbReference>
<proteinExistence type="inferred from homology"/>
<evidence type="ECO:0000259" key="7">
    <source>
        <dbReference type="Pfam" id="PF00296"/>
    </source>
</evidence>
<evidence type="ECO:0000256" key="4">
    <source>
        <dbReference type="ARBA" id="ARBA00023033"/>
    </source>
</evidence>
<keyword evidence="1" id="KW-0285">Flavoprotein</keyword>
<reference evidence="9" key="1">
    <citation type="journal article" date="2019" name="Int. J. Syst. Evol. Microbiol.">
        <title>The Global Catalogue of Microorganisms (GCM) 10K type strain sequencing project: providing services to taxonomists for standard genome sequencing and annotation.</title>
        <authorList>
            <consortium name="The Broad Institute Genomics Platform"/>
            <consortium name="The Broad Institute Genome Sequencing Center for Infectious Disease"/>
            <person name="Wu L."/>
            <person name="Ma J."/>
        </authorList>
    </citation>
    <scope>NUCLEOTIDE SEQUENCE [LARGE SCALE GENOMIC DNA]</scope>
    <source>
        <strain evidence="9">JCM 30742</strain>
    </source>
</reference>
<dbReference type="Gene3D" id="3.20.20.30">
    <property type="entry name" value="Luciferase-like domain"/>
    <property type="match status" value="1"/>
</dbReference>
<dbReference type="Pfam" id="PF00296">
    <property type="entry name" value="Bac_luciferase"/>
    <property type="match status" value="1"/>
</dbReference>
<evidence type="ECO:0000313" key="8">
    <source>
        <dbReference type="EMBL" id="GAA3693928.1"/>
    </source>
</evidence>
<dbReference type="RefSeq" id="WP_345152639.1">
    <property type="nucleotide sequence ID" value="NZ_BAABEO010000023.1"/>
</dbReference>
<dbReference type="InterPro" id="IPR051260">
    <property type="entry name" value="Diverse_substr_monoxygenases"/>
</dbReference>
<gene>
    <name evidence="8" type="ORF">GCM10023081_34070</name>
</gene>
<comment type="caution">
    <text evidence="8">The sequence shown here is derived from an EMBL/GenBank/DDBJ whole genome shotgun (WGS) entry which is preliminary data.</text>
</comment>
<evidence type="ECO:0000313" key="9">
    <source>
        <dbReference type="Proteomes" id="UP001500752"/>
    </source>
</evidence>
<dbReference type="InterPro" id="IPR016215">
    <property type="entry name" value="NTA_MOA"/>
</dbReference>
<dbReference type="EMBL" id="BAABEO010000023">
    <property type="protein sequence ID" value="GAA3693928.1"/>
    <property type="molecule type" value="Genomic_DNA"/>
</dbReference>
<dbReference type="SUPFAM" id="SSF51679">
    <property type="entry name" value="Bacterial luciferase-like"/>
    <property type="match status" value="1"/>
</dbReference>
<sequence>MKKLSLGVFEMLNPNNGLPTLSHPQNKTATWDSIDYWASLARTLDDAGFDFLFFADTYGYPTLDGTLPDAVVRHGIQFPGLDPMLMISALARETRRLGFVVTSPTTVERPYATARRFASLDQYTGGRIGWNVVTGSSQATTDALFGLGGGATHDSRYDAADEFVDLCLNFWEGGWEDDAVVRTADAYADPARVHPTVHDGTHFSAHGTFAVAPTPQRTPVLFQAGTSARGRAFAARNAECVFIQGQSIAQAARVVAEIRAEAVRAGRDPRSIRIVSGTTITVAPTPAEAAGRRAALEAQYTLEDAAVMFSGFTGVNLVGVDPALPLTEVGGPSSSAPSSNAPSSNQGQTLVDRYVRPGEPIPTVGDVLDRFRLTALRGFQVTGTPDQVADELEAIAEGTGLDGFMLEPTFGGPAAFTDFIDLVLPLLRERGLVPPENPVPPAAGAGEGPTPAPTLRERLTGGGPRLPQAHPGSRFRRARPAGPATPAPAAVVPECSPPPFH</sequence>
<keyword evidence="4" id="KW-0503">Monooxygenase</keyword>
<evidence type="ECO:0000256" key="5">
    <source>
        <dbReference type="ARBA" id="ARBA00033748"/>
    </source>
</evidence>
<keyword evidence="9" id="KW-1185">Reference proteome</keyword>
<feature type="region of interest" description="Disordered" evidence="6">
    <location>
        <begin position="435"/>
        <end position="501"/>
    </location>
</feature>
<dbReference type="PANTHER" id="PTHR30011:SF16">
    <property type="entry name" value="C2H2 FINGER DOMAIN TRANSCRIPTION FACTOR (EUROFUNG)-RELATED"/>
    <property type="match status" value="1"/>
</dbReference>
<evidence type="ECO:0000256" key="3">
    <source>
        <dbReference type="ARBA" id="ARBA00023002"/>
    </source>
</evidence>
<keyword evidence="2" id="KW-0288">FMN</keyword>
<comment type="similarity">
    <text evidence="5">Belongs to the NtaA/SnaA/DszA monooxygenase family.</text>
</comment>
<evidence type="ECO:0000256" key="2">
    <source>
        <dbReference type="ARBA" id="ARBA00022643"/>
    </source>
</evidence>
<dbReference type="PIRSF" id="PIRSF000337">
    <property type="entry name" value="NTA_MOA"/>
    <property type="match status" value="1"/>
</dbReference>
<organism evidence="8 9">
    <name type="scientific">Arthrobacter ginkgonis</name>
    <dbReference type="NCBI Taxonomy" id="1630594"/>
    <lineage>
        <taxon>Bacteria</taxon>
        <taxon>Bacillati</taxon>
        <taxon>Actinomycetota</taxon>
        <taxon>Actinomycetes</taxon>
        <taxon>Micrococcales</taxon>
        <taxon>Micrococcaceae</taxon>
        <taxon>Arthrobacter</taxon>
    </lineage>
</organism>
<dbReference type="NCBIfam" id="TIGR03860">
    <property type="entry name" value="FMN_nitrolo"/>
    <property type="match status" value="1"/>
</dbReference>
<feature type="compositionally biased region" description="Low complexity" evidence="6">
    <location>
        <begin position="480"/>
        <end position="493"/>
    </location>
</feature>
<accession>A0ABP7CNX4</accession>
<dbReference type="Proteomes" id="UP001500752">
    <property type="component" value="Unassembled WGS sequence"/>
</dbReference>
<dbReference type="InterPro" id="IPR036661">
    <property type="entry name" value="Luciferase-like_sf"/>
</dbReference>
<evidence type="ECO:0000256" key="1">
    <source>
        <dbReference type="ARBA" id="ARBA00022630"/>
    </source>
</evidence>
<evidence type="ECO:0000256" key="6">
    <source>
        <dbReference type="SAM" id="MobiDB-lite"/>
    </source>
</evidence>
<dbReference type="PANTHER" id="PTHR30011">
    <property type="entry name" value="ALKANESULFONATE MONOOXYGENASE-RELATED"/>
    <property type="match status" value="1"/>
</dbReference>
<name>A0ABP7CNX4_9MICC</name>
<feature type="domain" description="Luciferase-like" evidence="7">
    <location>
        <begin position="25"/>
        <end position="401"/>
    </location>
</feature>
<keyword evidence="3" id="KW-0560">Oxidoreductase</keyword>